<dbReference type="AlphaFoldDB" id="A0A3E4E4X8"/>
<evidence type="ECO:0000313" key="1">
    <source>
        <dbReference type="EMBL" id="RGI65820.1"/>
    </source>
</evidence>
<accession>A0A3E4E4X8</accession>
<evidence type="ECO:0000313" key="6">
    <source>
        <dbReference type="Proteomes" id="UP000286181"/>
    </source>
</evidence>
<organism evidence="1 4">
    <name type="scientific">Agathobacter rectalis</name>
    <dbReference type="NCBI Taxonomy" id="39491"/>
    <lineage>
        <taxon>Bacteria</taxon>
        <taxon>Bacillati</taxon>
        <taxon>Bacillota</taxon>
        <taxon>Clostridia</taxon>
        <taxon>Lachnospirales</taxon>
        <taxon>Lachnospiraceae</taxon>
        <taxon>Agathobacter</taxon>
    </lineage>
</organism>
<dbReference type="PANTHER" id="PTHR45661:SF3">
    <property type="entry name" value="IG-LIKE DOMAIN-CONTAINING PROTEIN"/>
    <property type="match status" value="1"/>
</dbReference>
<dbReference type="InterPro" id="IPR026906">
    <property type="entry name" value="LRR_5"/>
</dbReference>
<dbReference type="Proteomes" id="UP000283683">
    <property type="component" value="Unassembled WGS sequence"/>
</dbReference>
<evidence type="ECO:0000313" key="5">
    <source>
        <dbReference type="Proteomes" id="UP000283683"/>
    </source>
</evidence>
<dbReference type="RefSeq" id="WP_117483076.1">
    <property type="nucleotide sequence ID" value="NZ_QROF01000019.1"/>
</dbReference>
<dbReference type="Proteomes" id="UP000286181">
    <property type="component" value="Unassembled WGS sequence"/>
</dbReference>
<reference evidence="4 5" key="1">
    <citation type="submission" date="2018-08" db="EMBL/GenBank/DDBJ databases">
        <title>A genome reference for cultivated species of the human gut microbiota.</title>
        <authorList>
            <person name="Zou Y."/>
            <person name="Xue W."/>
            <person name="Luo G."/>
        </authorList>
    </citation>
    <scope>NUCLEOTIDE SEQUENCE [LARGE SCALE GENOMIC DNA]</scope>
    <source>
        <strain evidence="2 5">AF06-19</strain>
        <strain evidence="3 6">AF39-14AC</strain>
        <strain evidence="1 4">TM10-3</strain>
    </source>
</reference>
<dbReference type="EMBL" id="QSAZ01000005">
    <property type="protein sequence ID" value="RGW87553.1"/>
    <property type="molecule type" value="Genomic_DNA"/>
</dbReference>
<dbReference type="PANTHER" id="PTHR45661">
    <property type="entry name" value="SURFACE ANTIGEN"/>
    <property type="match status" value="1"/>
</dbReference>
<sequence>MLRQYENSIDDKRQFTALVKDIFPEDAKNINLILMAYNMGIAQDIQKANLLNNTFAFRYVKQLMDDYGISRVNADWIVSVWCSCYGNKVLGKACDISVQKQGGGPAIKDNKSSSGKSYGDLFVYEKSRRGNGLAVTGFRGDKNQTIIFQNRSGNENVIEIADNSFSKSSIEEAILTEGFKYIGLNAFSDCEKLHQVVLPVSVEEIENSAFENCNSLKSISLPMLLKTIGDAAFKGTGLRTLNIQKSVFWIGDDLLAECQSLEHIKIPDNIARITDRMFMNCSRLKKVELHEKLNSIGERAFFGCSNLDFIIIPDSVQQIGQDAFTGTDDMFIVQCSFGSFAEQYCRKNKIKYQLV</sequence>
<comment type="caution">
    <text evidence="1">The sequence shown here is derived from an EMBL/GenBank/DDBJ whole genome shotgun (WGS) entry which is preliminary data.</text>
</comment>
<evidence type="ECO:0000313" key="3">
    <source>
        <dbReference type="EMBL" id="RHL01917.1"/>
    </source>
</evidence>
<proteinExistence type="predicted"/>
<dbReference type="EMBL" id="QROF01000019">
    <property type="protein sequence ID" value="RHL01917.1"/>
    <property type="molecule type" value="Genomic_DNA"/>
</dbReference>
<dbReference type="Pfam" id="PF13306">
    <property type="entry name" value="LRR_5"/>
    <property type="match status" value="1"/>
</dbReference>
<dbReference type="InterPro" id="IPR032675">
    <property type="entry name" value="LRR_dom_sf"/>
</dbReference>
<dbReference type="Proteomes" id="UP000260642">
    <property type="component" value="Unassembled WGS sequence"/>
</dbReference>
<dbReference type="EMBL" id="QSOB01000032">
    <property type="protein sequence ID" value="RGI65820.1"/>
    <property type="molecule type" value="Genomic_DNA"/>
</dbReference>
<dbReference type="SUPFAM" id="SSF52058">
    <property type="entry name" value="L domain-like"/>
    <property type="match status" value="1"/>
</dbReference>
<protein>
    <submittedName>
        <fullName evidence="1">Leucine-rich repeat domain-containing protein</fullName>
    </submittedName>
</protein>
<dbReference type="Gene3D" id="3.80.10.10">
    <property type="entry name" value="Ribonuclease Inhibitor"/>
    <property type="match status" value="1"/>
</dbReference>
<gene>
    <name evidence="3" type="ORF">DW038_14535</name>
    <name evidence="2" type="ORF">DWV45_06515</name>
    <name evidence="1" type="ORF">DXD95_13595</name>
</gene>
<dbReference type="InterPro" id="IPR053139">
    <property type="entry name" value="Surface_bspA-like"/>
</dbReference>
<name>A0A3E4E4X8_9FIRM</name>
<evidence type="ECO:0000313" key="2">
    <source>
        <dbReference type="EMBL" id="RGW87553.1"/>
    </source>
</evidence>
<evidence type="ECO:0000313" key="4">
    <source>
        <dbReference type="Proteomes" id="UP000260642"/>
    </source>
</evidence>